<evidence type="ECO:0000256" key="4">
    <source>
        <dbReference type="ARBA" id="ARBA00022692"/>
    </source>
</evidence>
<reference evidence="10" key="1">
    <citation type="submission" date="2021-06" db="EMBL/GenBank/DDBJ databases">
        <title>Updating the genus Pseudomonas: Description of 43 new species and partition of the Pseudomonas putida group.</title>
        <authorList>
            <person name="Girard L."/>
            <person name="Lood C."/>
            <person name="Vandamme P."/>
            <person name="Rokni-Zadeh H."/>
            <person name="Van Noort V."/>
            <person name="Hofte M."/>
            <person name="Lavigne R."/>
            <person name="De Mot R."/>
        </authorList>
    </citation>
    <scope>NUCLEOTIDE SEQUENCE</scope>
    <source>
        <strain evidence="10">SWRI79</strain>
    </source>
</reference>
<evidence type="ECO:0000256" key="1">
    <source>
        <dbReference type="ARBA" id="ARBA00004571"/>
    </source>
</evidence>
<accession>A0ABS6Q0P3</accession>
<dbReference type="Pfam" id="PF13953">
    <property type="entry name" value="PapC_C"/>
    <property type="match status" value="1"/>
</dbReference>
<sequence length="876" mass="93359">MQTNSLSFNARRNAGKSIGLVSASVLVVLCLVTAQGAYAEDEYEFDSSFLQGGAGAADLSKFSHGNLVLPGTYLVDIVLNEIPVGREEVVFSVKPGKRSAEPCLSVALLDRLGVDLLKLPGVDLKSRQACVDLQASIPSASVHFDSGEQRLDLSVPQLNLRRSVQGYVDPSQWDQGVTAGMLNYNYSSFYSSAQQGGTQNFLGLNSGVNLGAWRFRSDSSLDWNDVNRNWHSRALYAQRDVQALSSQLTLGDSSTSGNLFDTFALRGVQLASDERMLPDSLSGYAPVVRGLANTNAKVTIRQGGYTVYETTVAPGPFEINDLYPSGYGGDLEVTVTEADGRIRTFSVPYSSVVRMLRLGAQRYGAALGQYRNGSDDNNDHRMVGQLTYERGLTNLFTGYTGVLAAEGYFSPLLGTAMNTPIGAFGLDVTHASTKVPTGGDTPGGTSTGQSVRLSYSKSMPETGSSVSVAAYRYSTSGFYNLQDAMAVMKTDRQDDNARIDFDDASSGRVRRPFNQRSWVLPQRQRSSMQVTLNQSLGSVGSMYLTGSTQNYWNRSGSSTQYQLGFTSSTRYFNYSVAAMRSSDATGVNSNQLYATVSIPLGGRVSASSSVSFAKGGNSTRTALNGTSGQNNEYNWGASVAKAENNDQSINSYGSYQGTYGTLNGSLGSGAGYRQASWGATGSVVAHPGGVTFGQQVSDTFGIIEAPDAAGASIPSQPGVKVDDKGYAIVPYLTPYRRNTVDIDPRNMSTDVELKSTSEEVVPRAGAVVMAKFETVTGRAAIIDLELPDGVSIPFGSEVTSGAGSAMGVVGQGGRVLARGLDDKGTLMIKWGESAAQQCQIAYALEPQAKGTRRTQFERFSAPCTPTGEATRIVSTH</sequence>
<feature type="domain" description="PapC-like C-terminal" evidence="8">
    <location>
        <begin position="782"/>
        <end position="845"/>
    </location>
</feature>
<evidence type="ECO:0000256" key="5">
    <source>
        <dbReference type="ARBA" id="ARBA00023136"/>
    </source>
</evidence>
<dbReference type="Pfam" id="PF13954">
    <property type="entry name" value="PapC_N"/>
    <property type="match status" value="1"/>
</dbReference>
<keyword evidence="4 7" id="KW-0812">Transmembrane</keyword>
<evidence type="ECO:0000256" key="7">
    <source>
        <dbReference type="RuleBase" id="RU003884"/>
    </source>
</evidence>
<dbReference type="RefSeq" id="WP_217857825.1">
    <property type="nucleotide sequence ID" value="NZ_JAHSTV010000010.1"/>
</dbReference>
<dbReference type="InterPro" id="IPR000015">
    <property type="entry name" value="Fimb_usher"/>
</dbReference>
<keyword evidence="3 7" id="KW-0813">Transport</keyword>
<gene>
    <name evidence="10" type="ORF">KVG95_21215</name>
</gene>
<keyword evidence="6 7" id="KW-0998">Cell outer membrane</keyword>
<dbReference type="PANTHER" id="PTHR30451:SF20">
    <property type="entry name" value="FIMBRIAE USHER"/>
    <property type="match status" value="1"/>
</dbReference>
<evidence type="ECO:0000256" key="2">
    <source>
        <dbReference type="ARBA" id="ARBA00008064"/>
    </source>
</evidence>
<proteinExistence type="inferred from homology"/>
<organism evidence="10 11">
    <name type="scientific">Pseudomonas farris</name>
    <dbReference type="NCBI Taxonomy" id="2841207"/>
    <lineage>
        <taxon>Bacteria</taxon>
        <taxon>Pseudomonadati</taxon>
        <taxon>Pseudomonadota</taxon>
        <taxon>Gammaproteobacteria</taxon>
        <taxon>Pseudomonadales</taxon>
        <taxon>Pseudomonadaceae</taxon>
        <taxon>Pseudomonas</taxon>
    </lineage>
</organism>
<comment type="caution">
    <text evidence="10">The sequence shown here is derived from an EMBL/GenBank/DDBJ whole genome shotgun (WGS) entry which is preliminary data.</text>
</comment>
<keyword evidence="11" id="KW-1185">Reference proteome</keyword>
<dbReference type="EMBL" id="JAHSTV010000010">
    <property type="protein sequence ID" value="MBV4465851.1"/>
    <property type="molecule type" value="Genomic_DNA"/>
</dbReference>
<evidence type="ECO:0000313" key="11">
    <source>
        <dbReference type="Proteomes" id="UP000886900"/>
    </source>
</evidence>
<keyword evidence="5 7" id="KW-0472">Membrane</keyword>
<dbReference type="InterPro" id="IPR025885">
    <property type="entry name" value="PapC_N"/>
</dbReference>
<dbReference type="Pfam" id="PF00577">
    <property type="entry name" value="Usher"/>
    <property type="match status" value="1"/>
</dbReference>
<evidence type="ECO:0000259" key="9">
    <source>
        <dbReference type="Pfam" id="PF13954"/>
    </source>
</evidence>
<dbReference type="InterPro" id="IPR025949">
    <property type="entry name" value="PapC-like_C"/>
</dbReference>
<dbReference type="PANTHER" id="PTHR30451">
    <property type="entry name" value="OUTER MEMBRANE USHER PROTEIN"/>
    <property type="match status" value="1"/>
</dbReference>
<evidence type="ECO:0000256" key="3">
    <source>
        <dbReference type="ARBA" id="ARBA00022448"/>
    </source>
</evidence>
<evidence type="ECO:0000256" key="6">
    <source>
        <dbReference type="ARBA" id="ARBA00023237"/>
    </source>
</evidence>
<evidence type="ECO:0000313" key="10">
    <source>
        <dbReference type="EMBL" id="MBV4465851.1"/>
    </source>
</evidence>
<protein>
    <submittedName>
        <fullName evidence="10">Fimbrial biogenesis outer membrane usher protein</fullName>
    </submittedName>
</protein>
<comment type="subcellular location">
    <subcellularLocation>
        <location evidence="1 7">Cell outer membrane</location>
        <topology evidence="1 7">Multi-pass membrane protein</topology>
    </subcellularLocation>
</comment>
<name>A0ABS6Q0P3_9PSED</name>
<dbReference type="PROSITE" id="PS01151">
    <property type="entry name" value="FIMBRIAL_USHER"/>
    <property type="match status" value="1"/>
</dbReference>
<dbReference type="InterPro" id="IPR018030">
    <property type="entry name" value="Fimbrial_membr_usher_CS"/>
</dbReference>
<comment type="similarity">
    <text evidence="2 7">Belongs to the fimbrial export usher family.</text>
</comment>
<keyword evidence="7" id="KW-1029">Fimbrium biogenesis</keyword>
<dbReference type="Proteomes" id="UP000886900">
    <property type="component" value="Unassembled WGS sequence"/>
</dbReference>
<feature type="domain" description="PapC N-terminal" evidence="9">
    <location>
        <begin position="44"/>
        <end position="187"/>
    </location>
</feature>
<evidence type="ECO:0000259" key="8">
    <source>
        <dbReference type="Pfam" id="PF13953"/>
    </source>
</evidence>